<dbReference type="Proteomes" id="UP000198597">
    <property type="component" value="Unassembled WGS sequence"/>
</dbReference>
<accession>A0A1H0S8K7</accession>
<dbReference type="AlphaFoldDB" id="A0A1H0S8K7"/>
<protein>
    <recommendedName>
        <fullName evidence="3">Repeat domain-containing protein</fullName>
    </recommendedName>
</protein>
<evidence type="ECO:0000313" key="1">
    <source>
        <dbReference type="EMBL" id="SDP37985.1"/>
    </source>
</evidence>
<evidence type="ECO:0008006" key="3">
    <source>
        <dbReference type="Google" id="ProtNLM"/>
    </source>
</evidence>
<dbReference type="EMBL" id="FNJM01000004">
    <property type="protein sequence ID" value="SDP37985.1"/>
    <property type="molecule type" value="Genomic_DNA"/>
</dbReference>
<keyword evidence="2" id="KW-1185">Reference proteome</keyword>
<dbReference type="SUPFAM" id="SSF69318">
    <property type="entry name" value="Integrin alpha N-terminal domain"/>
    <property type="match status" value="1"/>
</dbReference>
<gene>
    <name evidence="1" type="ORF">SAMN04488529_104215</name>
</gene>
<organism evidence="1 2">
    <name type="scientific">Clostridium gasigenes</name>
    <dbReference type="NCBI Taxonomy" id="94869"/>
    <lineage>
        <taxon>Bacteria</taxon>
        <taxon>Bacillati</taxon>
        <taxon>Bacillota</taxon>
        <taxon>Clostridia</taxon>
        <taxon>Eubacteriales</taxon>
        <taxon>Clostridiaceae</taxon>
        <taxon>Clostridium</taxon>
    </lineage>
</organism>
<dbReference type="RefSeq" id="WP_089968865.1">
    <property type="nucleotide sequence ID" value="NZ_FNJM01000004.1"/>
</dbReference>
<evidence type="ECO:0000313" key="2">
    <source>
        <dbReference type="Proteomes" id="UP000198597"/>
    </source>
</evidence>
<sequence length="311" mass="35602">MSKFIVIKKKSIFSSLIVFLIVLFLLFSFYYIYIYNKNSQNTVANINTNTETSLDLNGDGEKETLEVILEKNTYVVKVKTASKDYILQPSDNSKILGEFSPNWPLRFNTLDLSRDGIPEIIITTFKDNKPINYIFTWNKTDFFNIYTSSNNILGILDSNNSRTPKILSISSSEGNSSTNSYIFNGKSLKDTTFSKTNVPNLNLVQSFIDLIEYPYELSDAPDIFSSTIDTNELGLLWNLYKDTYTYSFQNGYFYDSIWDDSGNITTINWCLSFEEVNKLDSSTEKKELFLYLTIEVDSSTQLKISAIKKGL</sequence>
<dbReference type="OrthoDB" id="1935191at2"/>
<reference evidence="1 2" key="1">
    <citation type="submission" date="2016-10" db="EMBL/GenBank/DDBJ databases">
        <authorList>
            <person name="de Groot N.N."/>
        </authorList>
    </citation>
    <scope>NUCLEOTIDE SEQUENCE [LARGE SCALE GENOMIC DNA]</scope>
    <source>
        <strain evidence="1 2">DSM 12272</strain>
    </source>
</reference>
<proteinExistence type="predicted"/>
<name>A0A1H0S8K7_9CLOT</name>
<dbReference type="InterPro" id="IPR028994">
    <property type="entry name" value="Integrin_alpha_N"/>
</dbReference>
<dbReference type="STRING" id="94869.SAMN04488529_104215"/>